<evidence type="ECO:0000313" key="1">
    <source>
        <dbReference type="EMBL" id="SCE70520.1"/>
    </source>
</evidence>
<dbReference type="Gene3D" id="3.90.1150.30">
    <property type="match status" value="1"/>
</dbReference>
<reference evidence="2" key="1">
    <citation type="submission" date="2016-06" db="EMBL/GenBank/DDBJ databases">
        <authorList>
            <person name="Varghese N."/>
            <person name="Submissions Spin"/>
        </authorList>
    </citation>
    <scope>NUCLEOTIDE SEQUENCE [LARGE SCALE GENOMIC DNA]</scope>
    <source>
        <strain evidence="2">DSM 45246</strain>
    </source>
</reference>
<dbReference type="SUPFAM" id="SSF142906">
    <property type="entry name" value="YjbR-like"/>
    <property type="match status" value="1"/>
</dbReference>
<dbReference type="Pfam" id="PF04237">
    <property type="entry name" value="YjbR"/>
    <property type="match status" value="1"/>
</dbReference>
<evidence type="ECO:0008006" key="3">
    <source>
        <dbReference type="Google" id="ProtNLM"/>
    </source>
</evidence>
<organism evidence="1 2">
    <name type="scientific">Micromonospora chaiyaphumensis</name>
    <dbReference type="NCBI Taxonomy" id="307119"/>
    <lineage>
        <taxon>Bacteria</taxon>
        <taxon>Bacillati</taxon>
        <taxon>Actinomycetota</taxon>
        <taxon>Actinomycetes</taxon>
        <taxon>Micromonosporales</taxon>
        <taxon>Micromonosporaceae</taxon>
        <taxon>Micromonospora</taxon>
    </lineage>
</organism>
<dbReference type="AlphaFoldDB" id="A0A1C4UFR2"/>
<dbReference type="Proteomes" id="UP000199629">
    <property type="component" value="Unassembled WGS sequence"/>
</dbReference>
<accession>A0A1C4UFR2</accession>
<sequence>MATWDDVRRIALALPETTERGSHDDLPAWRVRDKLFVWERPLRRADLDALGDAAPDGPILGARVPDLGAKEALLADDPEVYFTTPHFEGYPAVLVRLDRIGVEELTELVTEAWHARAPKRLAAAHRAAAE</sequence>
<evidence type="ECO:0000313" key="2">
    <source>
        <dbReference type="Proteomes" id="UP000199629"/>
    </source>
</evidence>
<gene>
    <name evidence="1" type="ORF">GA0070214_101643</name>
</gene>
<dbReference type="EMBL" id="FMCS01000001">
    <property type="protein sequence ID" value="SCE70520.1"/>
    <property type="molecule type" value="Genomic_DNA"/>
</dbReference>
<dbReference type="InterPro" id="IPR038056">
    <property type="entry name" value="YjbR-like_sf"/>
</dbReference>
<name>A0A1C4UFR2_9ACTN</name>
<keyword evidence="2" id="KW-1185">Reference proteome</keyword>
<proteinExistence type="predicted"/>
<dbReference type="RefSeq" id="WP_091258783.1">
    <property type="nucleotide sequence ID" value="NZ_FMCS01000001.1"/>
</dbReference>
<protein>
    <recommendedName>
        <fullName evidence="3">MmcQ/YjbR family DNA-binding protein</fullName>
    </recommendedName>
</protein>
<dbReference type="InterPro" id="IPR058532">
    <property type="entry name" value="YjbR/MT2646/Rv2570-like"/>
</dbReference>